<feature type="signal peptide" evidence="12">
    <location>
        <begin position="1"/>
        <end position="22"/>
    </location>
</feature>
<dbReference type="InterPro" id="IPR036772">
    <property type="entry name" value="SRCR-like_dom_sf"/>
</dbReference>
<evidence type="ECO:0000256" key="4">
    <source>
        <dbReference type="ARBA" id="ARBA00022737"/>
    </source>
</evidence>
<comment type="subcellular location">
    <subcellularLocation>
        <location evidence="1">Membrane</location>
        <topology evidence="1">Single-pass membrane protein</topology>
    </subcellularLocation>
</comment>
<dbReference type="InterPro" id="IPR003566">
    <property type="entry name" value="Tcell_CD5"/>
</dbReference>
<dbReference type="PROSITE" id="PS50287">
    <property type="entry name" value="SRCR_2"/>
    <property type="match status" value="3"/>
</dbReference>
<evidence type="ECO:0000256" key="12">
    <source>
        <dbReference type="SAM" id="SignalP"/>
    </source>
</evidence>
<dbReference type="GeneID" id="115482466"/>
<dbReference type="SUPFAM" id="SSF56487">
    <property type="entry name" value="SRCR-like"/>
    <property type="match status" value="3"/>
</dbReference>
<feature type="domain" description="SRCR" evidence="13">
    <location>
        <begin position="33"/>
        <end position="134"/>
    </location>
</feature>
<evidence type="ECO:0000256" key="2">
    <source>
        <dbReference type="ARBA" id="ARBA00022692"/>
    </source>
</evidence>
<evidence type="ECO:0000313" key="14">
    <source>
        <dbReference type="Proteomes" id="UP000515156"/>
    </source>
</evidence>
<gene>
    <name evidence="15 16" type="primary">CD5</name>
</gene>
<feature type="region of interest" description="Disordered" evidence="10">
    <location>
        <begin position="304"/>
        <end position="323"/>
    </location>
</feature>
<organism evidence="14 16">
    <name type="scientific">Microcaecilia unicolor</name>
    <dbReference type="NCBI Taxonomy" id="1415580"/>
    <lineage>
        <taxon>Eukaryota</taxon>
        <taxon>Metazoa</taxon>
        <taxon>Chordata</taxon>
        <taxon>Craniata</taxon>
        <taxon>Vertebrata</taxon>
        <taxon>Euteleostomi</taxon>
        <taxon>Amphibia</taxon>
        <taxon>Gymnophiona</taxon>
        <taxon>Siphonopidae</taxon>
        <taxon>Microcaecilia</taxon>
    </lineage>
</organism>
<dbReference type="SMART" id="SM00202">
    <property type="entry name" value="SR"/>
    <property type="match status" value="3"/>
</dbReference>
<dbReference type="FunFam" id="3.10.250.10:FF:000016">
    <property type="entry name" value="Scavenger receptor cysteine-rich protein type 12"/>
    <property type="match status" value="1"/>
</dbReference>
<feature type="disulfide bond" evidence="9">
    <location>
        <begin position="106"/>
        <end position="116"/>
    </location>
</feature>
<evidence type="ECO:0000256" key="1">
    <source>
        <dbReference type="ARBA" id="ARBA00004167"/>
    </source>
</evidence>
<dbReference type="Gene3D" id="3.10.250.10">
    <property type="entry name" value="SRCR-like domain"/>
    <property type="match status" value="3"/>
</dbReference>
<evidence type="ECO:0000313" key="16">
    <source>
        <dbReference type="RefSeq" id="XP_030078110.1"/>
    </source>
</evidence>
<dbReference type="Proteomes" id="UP000515156">
    <property type="component" value="Chromosome 1"/>
</dbReference>
<keyword evidence="3 12" id="KW-0732">Signal</keyword>
<dbReference type="PRINTS" id="PR01409">
    <property type="entry name" value="TCELLCD5"/>
</dbReference>
<feature type="domain" description="SRCR" evidence="13">
    <location>
        <begin position="162"/>
        <end position="253"/>
    </location>
</feature>
<feature type="domain" description="SRCR" evidence="13">
    <location>
        <begin position="261"/>
        <end position="353"/>
    </location>
</feature>
<dbReference type="Pfam" id="PF00530">
    <property type="entry name" value="SRCR"/>
    <property type="match status" value="3"/>
</dbReference>
<dbReference type="CTD" id="921"/>
<feature type="transmembrane region" description="Helical" evidence="11">
    <location>
        <begin position="368"/>
        <end position="390"/>
    </location>
</feature>
<evidence type="ECO:0000256" key="5">
    <source>
        <dbReference type="ARBA" id="ARBA00022989"/>
    </source>
</evidence>
<keyword evidence="5 11" id="KW-1133">Transmembrane helix</keyword>
<name>A0A6P7ZYD9_9AMPH</name>
<sequence length="480" mass="53364">MWTRLLPSLLSLWTLIHCPSYGRPGSPSDEKEIRLSGSNCRCVGRPELYLNGTWMMVCKDSWNMMENLAVLCRQLSCGQPIGILSQMNFMTEKESKLSFINKSLQCQGNETNLLSCSRHTVNCSDEQDAIVVCEGVVCAEPQSPPTTTPVPTTLPPKGPLKFRLIESTFNCSGTVEVHMRGSWRPVCNNHSQQMSDMICKQLGCGAVLSDSQAGTILSHSPVLRHEQGCTNMNLTEECFQEATSCKSLKVTCSNFEPKVATRLVNGTSRCEGNVQVYYQGHWMTLCAHKNDKHSRGQKVCEEQRCGKPTTPAPETRSGKSTRKQDGVSCTAEKLEECHTFSNNFCVPATVTCEDPELKNSKGLRAGDVLSIIFALLLFGIFVVICGPPIYKKVVKKYNQKKERQWIGPTGASQSISFHRNNTINLHSQPQDQNENEYSMAPKKKSNLSAYPALEAALNRTSFPVENSSDSEYDLQTTHRL</sequence>
<evidence type="ECO:0000259" key="13">
    <source>
        <dbReference type="PROSITE" id="PS50287"/>
    </source>
</evidence>
<dbReference type="AlphaFoldDB" id="A0A6P7ZYD9"/>
<evidence type="ECO:0000256" key="8">
    <source>
        <dbReference type="ARBA" id="ARBA00023180"/>
    </source>
</evidence>
<evidence type="ECO:0000313" key="15">
    <source>
        <dbReference type="RefSeq" id="XP_030078102.1"/>
    </source>
</evidence>
<dbReference type="KEGG" id="muo:115482466"/>
<keyword evidence="4" id="KW-0677">Repeat</keyword>
<evidence type="ECO:0000256" key="11">
    <source>
        <dbReference type="SAM" id="Phobius"/>
    </source>
</evidence>
<dbReference type="PANTHER" id="PTHR47309">
    <property type="entry name" value="T-CELL SURFACE GLYCOPROTEIN CD5"/>
    <property type="match status" value="1"/>
</dbReference>
<dbReference type="InterPro" id="IPR001190">
    <property type="entry name" value="SRCR"/>
</dbReference>
<dbReference type="GO" id="GO:0005886">
    <property type="term" value="C:plasma membrane"/>
    <property type="evidence" value="ECO:0007669"/>
    <property type="project" value="TreeGrafter"/>
</dbReference>
<keyword evidence="2 11" id="KW-0812">Transmembrane</keyword>
<evidence type="ECO:0000256" key="10">
    <source>
        <dbReference type="SAM" id="MobiDB-lite"/>
    </source>
</evidence>
<keyword evidence="6 11" id="KW-0472">Membrane</keyword>
<keyword evidence="8" id="KW-0325">Glycoprotein</keyword>
<dbReference type="PANTHER" id="PTHR47309:SF1">
    <property type="entry name" value="T-CELL SURFACE GLYCOPROTEIN CD5"/>
    <property type="match status" value="1"/>
</dbReference>
<reference evidence="15 16" key="1">
    <citation type="submission" date="2025-04" db="UniProtKB">
        <authorList>
            <consortium name="RefSeq"/>
        </authorList>
    </citation>
    <scope>IDENTIFICATION</scope>
</reference>
<dbReference type="GO" id="GO:0031295">
    <property type="term" value="P:T cell costimulation"/>
    <property type="evidence" value="ECO:0007669"/>
    <property type="project" value="TreeGrafter"/>
</dbReference>
<evidence type="ECO:0000256" key="9">
    <source>
        <dbReference type="PROSITE-ProRule" id="PRU00196"/>
    </source>
</evidence>
<keyword evidence="14" id="KW-1185">Reference proteome</keyword>
<evidence type="ECO:0000256" key="3">
    <source>
        <dbReference type="ARBA" id="ARBA00022729"/>
    </source>
</evidence>
<proteinExistence type="predicted"/>
<dbReference type="PRINTS" id="PR00258">
    <property type="entry name" value="SPERACTRCPTR"/>
</dbReference>
<comment type="caution">
    <text evidence="9">Lacks conserved residue(s) required for the propagation of feature annotation.</text>
</comment>
<dbReference type="RefSeq" id="XP_030078102.1">
    <property type="nucleotide sequence ID" value="XM_030222242.1"/>
</dbReference>
<dbReference type="RefSeq" id="XP_030078110.1">
    <property type="nucleotide sequence ID" value="XM_030222250.1"/>
</dbReference>
<evidence type="ECO:0000256" key="6">
    <source>
        <dbReference type="ARBA" id="ARBA00023136"/>
    </source>
</evidence>
<keyword evidence="7 9" id="KW-1015">Disulfide bond</keyword>
<accession>A0A6P7ZYD9</accession>
<protein>
    <submittedName>
        <fullName evidence="15 16">T-cell surface glycoprotein CD5 isoform X1</fullName>
    </submittedName>
</protein>
<feature type="chain" id="PRO_5044652646" evidence="12">
    <location>
        <begin position="23"/>
        <end position="480"/>
    </location>
</feature>
<dbReference type="OrthoDB" id="544868at2759"/>
<evidence type="ECO:0000256" key="7">
    <source>
        <dbReference type="ARBA" id="ARBA00023157"/>
    </source>
</evidence>
<feature type="disulfide bond" evidence="9">
    <location>
        <begin position="72"/>
        <end position="133"/>
    </location>
</feature>